<keyword evidence="8" id="KW-1185">Reference proteome</keyword>
<evidence type="ECO:0000256" key="5">
    <source>
        <dbReference type="SAM" id="MobiDB-lite"/>
    </source>
</evidence>
<dbReference type="GO" id="GO:0005730">
    <property type="term" value="C:nucleolus"/>
    <property type="evidence" value="ECO:0007669"/>
    <property type="project" value="UniProtKB-SubCell"/>
</dbReference>
<name>A0ABD1KCK1_9TELE</name>
<keyword evidence="4" id="KW-0539">Nucleus</keyword>
<dbReference type="PANTHER" id="PTHR23010:SF1">
    <property type="entry name" value="MIDNOLIN"/>
    <property type="match status" value="1"/>
</dbReference>
<protein>
    <recommendedName>
        <fullName evidence="6">Ubiquitin-like domain-containing protein</fullName>
    </recommendedName>
</protein>
<dbReference type="Proteomes" id="UP001591681">
    <property type="component" value="Unassembled WGS sequence"/>
</dbReference>
<sequence length="481" mass="51518">MDRYPDACSCSCAIRGPTSCCPGLIMSEPSMNLSINSTTGMSFELSLPHEETVEGLRRKIAQRLQVPKERLTLLHKDTRLTSGKLQDFGVSNGSKLTLVPSVEAGLMFQSSRPENNIMHALESLSETQVSGFLCGRSPLALALYVGDHMMVVQLQLALQSPRAPPQSPTHPPRAPPGHTYPQQSPTHPPQGPSHPPRALPGTPRGPSGMRGTATAGFLQTGSANRRPSAGCSHSALSSCCPHHTTSAPPSPTTQNCNTPRSPPSTAQGRKPGAVIESFVSHAPGVFSGTFSGTLHPSCQDDRGQPRRNVRTILQIISDLLSAALQLQGTPMPHQATPPAPHSPAPTASSPSPSPSPPASPLSHTPRQQRPHAKAAGVERERHHENRATRCKVERLQQLLQQRRLRRKFRRNARGPYTWSPGNHHGSMAARNHSNSSIASTSPSSSPPPSSSSSPPLDLEYEDDVWLAEVLPTDIGSEVIIA</sequence>
<feature type="compositionally biased region" description="Pro residues" evidence="5">
    <location>
        <begin position="162"/>
        <end position="175"/>
    </location>
</feature>
<feature type="region of interest" description="Disordered" evidence="5">
    <location>
        <begin position="329"/>
        <end position="457"/>
    </location>
</feature>
<evidence type="ECO:0000256" key="4">
    <source>
        <dbReference type="ARBA" id="ARBA00023242"/>
    </source>
</evidence>
<feature type="compositionally biased region" description="Pro residues" evidence="5">
    <location>
        <begin position="186"/>
        <end position="198"/>
    </location>
</feature>
<dbReference type="PANTHER" id="PTHR23010">
    <property type="entry name" value="MIDNOLIN"/>
    <property type="match status" value="1"/>
</dbReference>
<dbReference type="SUPFAM" id="SSF54236">
    <property type="entry name" value="Ubiquitin-like"/>
    <property type="match status" value="1"/>
</dbReference>
<feature type="compositionally biased region" description="Basic residues" evidence="5">
    <location>
        <begin position="402"/>
        <end position="412"/>
    </location>
</feature>
<proteinExistence type="predicted"/>
<dbReference type="Pfam" id="PF00240">
    <property type="entry name" value="ubiquitin"/>
    <property type="match status" value="1"/>
</dbReference>
<reference evidence="7 8" key="1">
    <citation type="submission" date="2024-09" db="EMBL/GenBank/DDBJ databases">
        <title>A chromosome-level genome assembly of Gray's grenadier anchovy, Coilia grayii.</title>
        <authorList>
            <person name="Fu Z."/>
        </authorList>
    </citation>
    <scope>NUCLEOTIDE SEQUENCE [LARGE SCALE GENOMIC DNA]</scope>
    <source>
        <strain evidence="7">G4</strain>
        <tissue evidence="7">Muscle</tissue>
    </source>
</reference>
<dbReference type="AlphaFoldDB" id="A0ABD1KCK1"/>
<feature type="compositionally biased region" description="Low complexity" evidence="5">
    <location>
        <begin position="433"/>
        <end position="443"/>
    </location>
</feature>
<dbReference type="CDD" id="cd01804">
    <property type="entry name" value="Ubl_midnolin"/>
    <property type="match status" value="1"/>
</dbReference>
<dbReference type="PROSITE" id="PS50053">
    <property type="entry name" value="UBIQUITIN_2"/>
    <property type="match status" value="1"/>
</dbReference>
<feature type="compositionally biased region" description="Basic and acidic residues" evidence="5">
    <location>
        <begin position="376"/>
        <end position="394"/>
    </location>
</feature>
<evidence type="ECO:0000313" key="8">
    <source>
        <dbReference type="Proteomes" id="UP001591681"/>
    </source>
</evidence>
<organism evidence="7 8">
    <name type="scientific">Coilia grayii</name>
    <name type="common">Gray's grenadier anchovy</name>
    <dbReference type="NCBI Taxonomy" id="363190"/>
    <lineage>
        <taxon>Eukaryota</taxon>
        <taxon>Metazoa</taxon>
        <taxon>Chordata</taxon>
        <taxon>Craniata</taxon>
        <taxon>Vertebrata</taxon>
        <taxon>Euteleostomi</taxon>
        <taxon>Actinopterygii</taxon>
        <taxon>Neopterygii</taxon>
        <taxon>Teleostei</taxon>
        <taxon>Clupei</taxon>
        <taxon>Clupeiformes</taxon>
        <taxon>Clupeoidei</taxon>
        <taxon>Engraulidae</taxon>
        <taxon>Coilinae</taxon>
        <taxon>Coilia</taxon>
    </lineage>
</organism>
<accession>A0ABD1KCK1</accession>
<comment type="subcellular location">
    <subcellularLocation>
        <location evidence="1">Cytoplasm</location>
        <location evidence="1">Cytosol</location>
    </subcellularLocation>
    <subcellularLocation>
        <location evidence="2">Nucleus</location>
        <location evidence="2">Nucleolus</location>
    </subcellularLocation>
</comment>
<dbReference type="InterPro" id="IPR039336">
    <property type="entry name" value="Midnolin"/>
</dbReference>
<dbReference type="Gene3D" id="3.10.20.90">
    <property type="entry name" value="Phosphatidylinositol 3-kinase Catalytic Subunit, Chain A, domain 1"/>
    <property type="match status" value="1"/>
</dbReference>
<feature type="region of interest" description="Disordered" evidence="5">
    <location>
        <begin position="160"/>
        <end position="271"/>
    </location>
</feature>
<dbReference type="FunFam" id="3.10.20.90:FF:000180">
    <property type="entry name" value="midnolin isoform X1"/>
    <property type="match status" value="1"/>
</dbReference>
<gene>
    <name evidence="7" type="ORF">ACEWY4_005991</name>
</gene>
<dbReference type="EMBL" id="JBHFQA010000006">
    <property type="protein sequence ID" value="KAL2096784.1"/>
    <property type="molecule type" value="Genomic_DNA"/>
</dbReference>
<evidence type="ECO:0000256" key="3">
    <source>
        <dbReference type="ARBA" id="ARBA00022490"/>
    </source>
</evidence>
<evidence type="ECO:0000313" key="7">
    <source>
        <dbReference type="EMBL" id="KAL2096784.1"/>
    </source>
</evidence>
<evidence type="ECO:0000256" key="1">
    <source>
        <dbReference type="ARBA" id="ARBA00004514"/>
    </source>
</evidence>
<comment type="caution">
    <text evidence="7">The sequence shown here is derived from an EMBL/GenBank/DDBJ whole genome shotgun (WGS) entry which is preliminary data.</text>
</comment>
<dbReference type="InterPro" id="IPR000626">
    <property type="entry name" value="Ubiquitin-like_dom"/>
</dbReference>
<feature type="domain" description="Ubiquitin-like" evidence="6">
    <location>
        <begin position="31"/>
        <end position="105"/>
    </location>
</feature>
<dbReference type="GO" id="GO:0005829">
    <property type="term" value="C:cytosol"/>
    <property type="evidence" value="ECO:0007669"/>
    <property type="project" value="UniProtKB-SubCell"/>
</dbReference>
<dbReference type="SMART" id="SM00213">
    <property type="entry name" value="UBQ"/>
    <property type="match status" value="1"/>
</dbReference>
<feature type="compositionally biased region" description="Polar residues" evidence="5">
    <location>
        <begin position="254"/>
        <end position="267"/>
    </location>
</feature>
<dbReference type="InterPro" id="IPR029071">
    <property type="entry name" value="Ubiquitin-like_domsf"/>
</dbReference>
<keyword evidence="3" id="KW-0963">Cytoplasm</keyword>
<evidence type="ECO:0000259" key="6">
    <source>
        <dbReference type="PROSITE" id="PS50053"/>
    </source>
</evidence>
<evidence type="ECO:0000256" key="2">
    <source>
        <dbReference type="ARBA" id="ARBA00004604"/>
    </source>
</evidence>